<comment type="caution">
    <text evidence="7">The sequence shown here is derived from an EMBL/GenBank/DDBJ whole genome shotgun (WGS) entry which is preliminary data.</text>
</comment>
<keyword evidence="5" id="KW-0472">Membrane</keyword>
<dbReference type="EMBL" id="JAHDYS010000009">
    <property type="protein sequence ID" value="MBT1072318.1"/>
    <property type="molecule type" value="Genomic_DNA"/>
</dbReference>
<dbReference type="PROSITE" id="PS50111">
    <property type="entry name" value="CHEMOTAXIS_TRANSDUC_2"/>
    <property type="match status" value="1"/>
</dbReference>
<feature type="domain" description="Methyl-accepting transducer" evidence="6">
    <location>
        <begin position="201"/>
        <end position="437"/>
    </location>
</feature>
<dbReference type="PANTHER" id="PTHR32089">
    <property type="entry name" value="METHYL-ACCEPTING CHEMOTAXIS PROTEIN MCPB"/>
    <property type="match status" value="1"/>
</dbReference>
<proteinExistence type="inferred from homology"/>
<dbReference type="SUPFAM" id="SSF58104">
    <property type="entry name" value="Methyl-accepting chemotaxis protein (MCP) signaling domain"/>
    <property type="match status" value="2"/>
</dbReference>
<gene>
    <name evidence="7" type="ORF">KJB30_11015</name>
</gene>
<reference evidence="7 8" key="1">
    <citation type="submission" date="2021-05" db="EMBL/GenBank/DDBJ databases">
        <title>The draft genome of Geobacter chapellei DSM 13688.</title>
        <authorList>
            <person name="Xu Z."/>
            <person name="Masuda Y."/>
            <person name="Itoh H."/>
            <person name="Senoo K."/>
        </authorList>
    </citation>
    <scope>NUCLEOTIDE SEQUENCE [LARGE SCALE GENOMIC DNA]</scope>
    <source>
        <strain evidence="7 8">DSM 13688</strain>
    </source>
</reference>
<dbReference type="Proteomes" id="UP000784128">
    <property type="component" value="Unassembled WGS sequence"/>
</dbReference>
<protein>
    <submittedName>
        <fullName evidence="7">Methyl-accepting chemotaxis protein</fullName>
    </submittedName>
</protein>
<dbReference type="PRINTS" id="PR00260">
    <property type="entry name" value="CHEMTRNSDUCR"/>
</dbReference>
<evidence type="ECO:0000256" key="4">
    <source>
        <dbReference type="SAM" id="MobiDB-lite"/>
    </source>
</evidence>
<keyword evidence="1 3" id="KW-0807">Transducer</keyword>
<feature type="transmembrane region" description="Helical" evidence="5">
    <location>
        <begin position="16"/>
        <end position="33"/>
    </location>
</feature>
<dbReference type="PANTHER" id="PTHR32089:SF112">
    <property type="entry name" value="LYSOZYME-LIKE PROTEIN-RELATED"/>
    <property type="match status" value="1"/>
</dbReference>
<evidence type="ECO:0000256" key="2">
    <source>
        <dbReference type="ARBA" id="ARBA00029447"/>
    </source>
</evidence>
<evidence type="ECO:0000256" key="1">
    <source>
        <dbReference type="ARBA" id="ARBA00023224"/>
    </source>
</evidence>
<dbReference type="Gene3D" id="1.10.287.950">
    <property type="entry name" value="Methyl-accepting chemotaxis protein"/>
    <property type="match status" value="1"/>
</dbReference>
<keyword evidence="8" id="KW-1185">Reference proteome</keyword>
<dbReference type="InterPro" id="IPR004090">
    <property type="entry name" value="Chemotax_Me-accpt_rcpt"/>
</dbReference>
<evidence type="ECO:0000256" key="5">
    <source>
        <dbReference type="SAM" id="Phobius"/>
    </source>
</evidence>
<comment type="similarity">
    <text evidence="2">Belongs to the methyl-accepting chemotaxis (MCP) protein family.</text>
</comment>
<dbReference type="InterPro" id="IPR004089">
    <property type="entry name" value="MCPsignal_dom"/>
</dbReference>
<dbReference type="SMART" id="SM00283">
    <property type="entry name" value="MA"/>
    <property type="match status" value="1"/>
</dbReference>
<evidence type="ECO:0000313" key="8">
    <source>
        <dbReference type="Proteomes" id="UP000784128"/>
    </source>
</evidence>
<dbReference type="RefSeq" id="WP_214299111.1">
    <property type="nucleotide sequence ID" value="NZ_JAHDYS010000009.1"/>
</dbReference>
<evidence type="ECO:0000256" key="3">
    <source>
        <dbReference type="PROSITE-ProRule" id="PRU00284"/>
    </source>
</evidence>
<keyword evidence="5" id="KW-1133">Transmembrane helix</keyword>
<keyword evidence="5" id="KW-0812">Transmembrane</keyword>
<organism evidence="7 8">
    <name type="scientific">Pelotalea chapellei</name>
    <dbReference type="NCBI Taxonomy" id="44671"/>
    <lineage>
        <taxon>Bacteria</taxon>
        <taxon>Pseudomonadati</taxon>
        <taxon>Thermodesulfobacteriota</taxon>
        <taxon>Desulfuromonadia</taxon>
        <taxon>Geobacterales</taxon>
        <taxon>Geobacteraceae</taxon>
        <taxon>Pelotalea</taxon>
    </lineage>
</organism>
<feature type="transmembrane region" description="Helical" evidence="5">
    <location>
        <begin position="39"/>
        <end position="59"/>
    </location>
</feature>
<accession>A0ABS5U9F3</accession>
<dbReference type="Pfam" id="PF00015">
    <property type="entry name" value="MCPsignal"/>
    <property type="match status" value="1"/>
</dbReference>
<evidence type="ECO:0000313" key="7">
    <source>
        <dbReference type="EMBL" id="MBT1072318.1"/>
    </source>
</evidence>
<feature type="region of interest" description="Disordered" evidence="4">
    <location>
        <begin position="245"/>
        <end position="267"/>
    </location>
</feature>
<evidence type="ECO:0000259" key="6">
    <source>
        <dbReference type="PROSITE" id="PS50111"/>
    </source>
</evidence>
<name>A0ABS5U9F3_9BACT</name>
<sequence>MSATYYTSLSALRKRMVILPLCLGIVVSVLLFANGSGTLPITGVICVALAGSLICISYLTQVIAGIRTSQAAVVASLQLKEDISAFENERDDIKALNSFDDLIINVVESRRKERQQLMDQVISAEEQLKLIIHNMLTGDDKEVAQVKDAVFAMENMSKAFAKVIAEIDELSNRTEERASISAEMSATTDTIAENINQYSSFVIETSSSIEEMARATQETAGNIRGLAISTEQTVAAINQISASQTNVRENSERGAAASGSVRDQAQQGLRSMADTMQAMQEIVKSSDESFESIGHLSRHSVRVGEFLNIIQDVVEQTNLLSLNASIIAAQAGERGKAFAVVAEEVRSLAHRTSASTKEIEELVRNIKKETAAVQRSISQGKEKVKEGVKISSMANDALVTIDKSAEEASQMVARIASETAEQSIAFQRITQEAEKNLERVQQITVATEHQQTGTSQIVKNLEQMREVAHRINTSAQEQAKGNRLYLKSVMEDNDRTRELKEEAGGHISVVRQAVDAVGRVEELIASNAADSKKILGGVKTLTILIDNFRTGTTVTLDDDSLNYD</sequence>